<evidence type="ECO:0000313" key="3">
    <source>
        <dbReference type="Proteomes" id="UP000250321"/>
    </source>
</evidence>
<organism evidence="2 3">
    <name type="scientific">Prunus yedoensis var. nudiflora</name>
    <dbReference type="NCBI Taxonomy" id="2094558"/>
    <lineage>
        <taxon>Eukaryota</taxon>
        <taxon>Viridiplantae</taxon>
        <taxon>Streptophyta</taxon>
        <taxon>Embryophyta</taxon>
        <taxon>Tracheophyta</taxon>
        <taxon>Spermatophyta</taxon>
        <taxon>Magnoliopsida</taxon>
        <taxon>eudicotyledons</taxon>
        <taxon>Gunneridae</taxon>
        <taxon>Pentapetalae</taxon>
        <taxon>rosids</taxon>
        <taxon>fabids</taxon>
        <taxon>Rosales</taxon>
        <taxon>Rosaceae</taxon>
        <taxon>Amygdaloideae</taxon>
        <taxon>Amygdaleae</taxon>
        <taxon>Prunus</taxon>
    </lineage>
</organism>
<dbReference type="AlphaFoldDB" id="A0A314ZP64"/>
<evidence type="ECO:0000256" key="1">
    <source>
        <dbReference type="SAM" id="SignalP"/>
    </source>
</evidence>
<keyword evidence="3" id="KW-1185">Reference proteome</keyword>
<keyword evidence="2" id="KW-0808">Transferase</keyword>
<dbReference type="InterPro" id="IPR032675">
    <property type="entry name" value="LRR_dom_sf"/>
</dbReference>
<keyword evidence="2" id="KW-0675">Receptor</keyword>
<proteinExistence type="predicted"/>
<dbReference type="Proteomes" id="UP000250321">
    <property type="component" value="Unassembled WGS sequence"/>
</dbReference>
<sequence>MARGVNCIAPKTIMNLIMLISVLCLCTKSVEVEARASRLPAAEVEALKEIATQVGKKDWNFSIDPCSNDTNWATPESDDWPLYSNTSICNCSYPDGFCHVVSIFLEEQDLAGVVPPSAAKLPYLTRV</sequence>
<gene>
    <name evidence="2" type="ORF">Pyn_19823</name>
</gene>
<protein>
    <submittedName>
        <fullName evidence="2">Putative LRR receptor-like serine/threonine-protein kinase</fullName>
    </submittedName>
</protein>
<name>A0A314ZP64_PRUYE</name>
<dbReference type="EMBL" id="PJQY01000004">
    <property type="protein sequence ID" value="PQQ21785.1"/>
    <property type="molecule type" value="Genomic_DNA"/>
</dbReference>
<dbReference type="GO" id="GO:0016301">
    <property type="term" value="F:kinase activity"/>
    <property type="evidence" value="ECO:0007669"/>
    <property type="project" value="UniProtKB-KW"/>
</dbReference>
<comment type="caution">
    <text evidence="2">The sequence shown here is derived from an EMBL/GenBank/DDBJ whole genome shotgun (WGS) entry which is preliminary data.</text>
</comment>
<dbReference type="OrthoDB" id="1897577at2759"/>
<dbReference type="Gene3D" id="3.80.10.10">
    <property type="entry name" value="Ribonuclease Inhibitor"/>
    <property type="match status" value="1"/>
</dbReference>
<reference evidence="2 3" key="1">
    <citation type="submission" date="2018-02" db="EMBL/GenBank/DDBJ databases">
        <title>Draft genome of wild Prunus yedoensis var. nudiflora.</title>
        <authorList>
            <person name="Baek S."/>
            <person name="Kim J.-H."/>
            <person name="Choi K."/>
            <person name="Kim G.-B."/>
            <person name="Cho A."/>
            <person name="Jang H."/>
            <person name="Shin C.-H."/>
            <person name="Yu H.-J."/>
            <person name="Mun J.-H."/>
        </authorList>
    </citation>
    <scope>NUCLEOTIDE SEQUENCE [LARGE SCALE GENOMIC DNA]</scope>
    <source>
        <strain evidence="3">cv. Jeju island</strain>
        <tissue evidence="2">Leaf</tissue>
    </source>
</reference>
<keyword evidence="2" id="KW-0418">Kinase</keyword>
<feature type="chain" id="PRO_5016425284" evidence="1">
    <location>
        <begin position="35"/>
        <end position="127"/>
    </location>
</feature>
<dbReference type="STRING" id="2094558.A0A314ZP64"/>
<keyword evidence="1" id="KW-0732">Signal</keyword>
<accession>A0A314ZP64</accession>
<feature type="signal peptide" evidence="1">
    <location>
        <begin position="1"/>
        <end position="34"/>
    </location>
</feature>
<evidence type="ECO:0000313" key="2">
    <source>
        <dbReference type="EMBL" id="PQQ21785.1"/>
    </source>
</evidence>